<comment type="similarity">
    <text evidence="1">Belongs to the HpcH/HpaI aldolase family.</text>
</comment>
<dbReference type="AlphaFoldDB" id="W4M242"/>
<name>W4M242_ENTF1</name>
<geneLocation type="plasmid" evidence="5">
    <name>pTSY</name>
</geneLocation>
<dbReference type="InterPro" id="IPR050251">
    <property type="entry name" value="HpcH-HpaI_aldolase"/>
</dbReference>
<protein>
    <recommendedName>
        <fullName evidence="4">HpcH/HpaI aldolase/citrate lyase domain-containing protein</fullName>
    </recommendedName>
</protein>
<dbReference type="EMBL" id="AZHW01000011">
    <property type="protein sequence ID" value="ETX03722.1"/>
    <property type="molecule type" value="Genomic_DNA"/>
</dbReference>
<dbReference type="SUPFAM" id="SSF51621">
    <property type="entry name" value="Phosphoenolpyruvate/pyruvate domain"/>
    <property type="match status" value="1"/>
</dbReference>
<accession>W4M242</accession>
<keyword evidence="5" id="KW-0614">Plasmid</keyword>
<dbReference type="InterPro" id="IPR015813">
    <property type="entry name" value="Pyrv/PenolPyrv_kinase-like_dom"/>
</dbReference>
<keyword evidence="3" id="KW-0456">Lyase</keyword>
<evidence type="ECO:0000259" key="4">
    <source>
        <dbReference type="Pfam" id="PF03328"/>
    </source>
</evidence>
<dbReference type="Pfam" id="PF03328">
    <property type="entry name" value="HpcH_HpaI"/>
    <property type="match status" value="1"/>
</dbReference>
<evidence type="ECO:0000256" key="1">
    <source>
        <dbReference type="ARBA" id="ARBA00005568"/>
    </source>
</evidence>
<dbReference type="GO" id="GO:0005737">
    <property type="term" value="C:cytoplasm"/>
    <property type="evidence" value="ECO:0007669"/>
    <property type="project" value="TreeGrafter"/>
</dbReference>
<dbReference type="Proteomes" id="UP000019141">
    <property type="component" value="Unassembled WGS sequence"/>
</dbReference>
<evidence type="ECO:0000256" key="2">
    <source>
        <dbReference type="ARBA" id="ARBA00022723"/>
    </source>
</evidence>
<keyword evidence="6" id="KW-1185">Reference proteome</keyword>
<proteinExistence type="inferred from homology"/>
<evidence type="ECO:0000313" key="6">
    <source>
        <dbReference type="Proteomes" id="UP000019141"/>
    </source>
</evidence>
<gene>
    <name evidence="5" type="ORF">ETSY1_46370</name>
</gene>
<dbReference type="Gene3D" id="3.20.20.60">
    <property type="entry name" value="Phosphoenolpyruvate-binding domains"/>
    <property type="match status" value="1"/>
</dbReference>
<feature type="domain" description="HpcH/HpaI aldolase/citrate lyase" evidence="4">
    <location>
        <begin position="7"/>
        <end position="123"/>
    </location>
</feature>
<dbReference type="GO" id="GO:0016832">
    <property type="term" value="F:aldehyde-lyase activity"/>
    <property type="evidence" value="ECO:0007669"/>
    <property type="project" value="TreeGrafter"/>
</dbReference>
<dbReference type="PANTHER" id="PTHR30502">
    <property type="entry name" value="2-KETO-3-DEOXY-L-RHAMNONATE ALDOLASE"/>
    <property type="match status" value="1"/>
</dbReference>
<dbReference type="GO" id="GO:0046872">
    <property type="term" value="F:metal ion binding"/>
    <property type="evidence" value="ECO:0007669"/>
    <property type="project" value="UniProtKB-KW"/>
</dbReference>
<reference evidence="5 6" key="1">
    <citation type="journal article" date="2014" name="Nature">
        <title>An environmental bacterial taxon with a large and distinct metabolic repertoire.</title>
        <authorList>
            <person name="Wilson M.C."/>
            <person name="Mori T."/>
            <person name="Ruckert C."/>
            <person name="Uria A.R."/>
            <person name="Helf M.J."/>
            <person name="Takada K."/>
            <person name="Gernert C."/>
            <person name="Steffens U.A."/>
            <person name="Heycke N."/>
            <person name="Schmitt S."/>
            <person name="Rinke C."/>
            <person name="Helfrich E.J."/>
            <person name="Brachmann A.O."/>
            <person name="Gurgui C."/>
            <person name="Wakimoto T."/>
            <person name="Kracht M."/>
            <person name="Crusemann M."/>
            <person name="Hentschel U."/>
            <person name="Abe I."/>
            <person name="Matsunaga S."/>
            <person name="Kalinowski J."/>
            <person name="Takeyama H."/>
            <person name="Piel J."/>
        </authorList>
    </citation>
    <scope>NUCLEOTIDE SEQUENCE [LARGE SCALE GENOMIC DNA]</scope>
    <source>
        <strain evidence="6">TSY1</strain>
        <plasmid evidence="5">pTSY</plasmid>
    </source>
</reference>
<feature type="non-terminal residue" evidence="5">
    <location>
        <position position="1"/>
    </location>
</feature>
<evidence type="ECO:0000256" key="3">
    <source>
        <dbReference type="ARBA" id="ARBA00023239"/>
    </source>
</evidence>
<dbReference type="PANTHER" id="PTHR30502:SF0">
    <property type="entry name" value="PHOSPHOENOLPYRUVATE CARBOXYLASE FAMILY PROTEIN"/>
    <property type="match status" value="1"/>
</dbReference>
<comment type="caution">
    <text evidence="5">The sequence shown here is derived from an EMBL/GenBank/DDBJ whole genome shotgun (WGS) entry which is preliminary data.</text>
</comment>
<sequence>CSLQVSEVDNTEEARTLVQVAKYPPIGNRGISGQGMHTAYKSYGARHASEYAPWANANIIVCVSIESLEGLNNVEAIAAVEGIDMIAYGHSDLSAQLGIHLELEHPTFKAAVGRIVEACITHGKLARGSAETEAQIEEYWRLGCKVLNLPGNDVSTYLDGLKARANRAHARRKSIGVPSP</sequence>
<dbReference type="InterPro" id="IPR005000">
    <property type="entry name" value="Aldolase/citrate-lyase_domain"/>
</dbReference>
<organism evidence="5 6">
    <name type="scientific">Entotheonella factor</name>
    <dbReference type="NCBI Taxonomy" id="1429438"/>
    <lineage>
        <taxon>Bacteria</taxon>
        <taxon>Pseudomonadati</taxon>
        <taxon>Nitrospinota/Tectimicrobiota group</taxon>
        <taxon>Candidatus Tectimicrobiota</taxon>
        <taxon>Candidatus Entotheonellia</taxon>
        <taxon>Candidatus Entotheonellales</taxon>
        <taxon>Candidatus Entotheonellaceae</taxon>
        <taxon>Candidatus Entotheonella</taxon>
    </lineage>
</organism>
<keyword evidence="2" id="KW-0479">Metal-binding</keyword>
<dbReference type="InterPro" id="IPR040442">
    <property type="entry name" value="Pyrv_kinase-like_dom_sf"/>
</dbReference>
<dbReference type="HOGENOM" id="CLU_1492049_0_0_7"/>
<evidence type="ECO:0000313" key="5">
    <source>
        <dbReference type="EMBL" id="ETX03722.1"/>
    </source>
</evidence>